<dbReference type="GO" id="GO:0019853">
    <property type="term" value="P:L-ascorbic acid biosynthetic process"/>
    <property type="evidence" value="ECO:0007669"/>
    <property type="project" value="TreeGrafter"/>
</dbReference>
<evidence type="ECO:0000256" key="9">
    <source>
        <dbReference type="ARBA" id="ARBA00022490"/>
    </source>
</evidence>
<comment type="cofactor">
    <cofactor evidence="2">
        <name>Ca(2+)</name>
        <dbReference type="ChEBI" id="CHEBI:29108"/>
    </cofactor>
</comment>
<proteinExistence type="inferred from homology"/>
<comment type="catalytic activity">
    <reaction evidence="1">
        <text>D-glucono-1,5-lactone + H2O = D-gluconate + H(+)</text>
        <dbReference type="Rhea" id="RHEA:10440"/>
        <dbReference type="ChEBI" id="CHEBI:15377"/>
        <dbReference type="ChEBI" id="CHEBI:15378"/>
        <dbReference type="ChEBI" id="CHEBI:16217"/>
        <dbReference type="ChEBI" id="CHEBI:18391"/>
        <dbReference type="EC" id="3.1.1.17"/>
    </reaction>
</comment>
<comment type="cofactor">
    <cofactor evidence="15">
        <name>Zn(2+)</name>
        <dbReference type="ChEBI" id="CHEBI:29105"/>
    </cofactor>
    <text evidence="15">Binds 1 divalent metal cation per subunit.</text>
</comment>
<feature type="domain" description="SMP-30/Gluconolactonase/LRE-like region" evidence="16">
    <location>
        <begin position="14"/>
        <end position="274"/>
    </location>
</feature>
<feature type="binding site" evidence="15">
    <location>
        <position position="109"/>
    </location>
    <ligand>
        <name>substrate</name>
    </ligand>
</feature>
<evidence type="ECO:0000256" key="8">
    <source>
        <dbReference type="ARBA" id="ARBA00016808"/>
    </source>
</evidence>
<comment type="subcellular location">
    <subcellularLocation>
        <location evidence="5">Cytoplasm</location>
    </subcellularLocation>
</comment>
<evidence type="ECO:0000313" key="17">
    <source>
        <dbReference type="EMBL" id="KAK5645921.1"/>
    </source>
</evidence>
<dbReference type="InterPro" id="IPR008367">
    <property type="entry name" value="Regucalcin"/>
</dbReference>
<gene>
    <name evidence="17" type="ORF">RI129_004385</name>
</gene>
<feature type="binding site" evidence="15">
    <location>
        <position position="111"/>
    </location>
    <ligand>
        <name>substrate</name>
    </ligand>
</feature>
<comment type="similarity">
    <text evidence="6">Belongs to the SMP-30/CGR1 family.</text>
</comment>
<dbReference type="Pfam" id="PF08450">
    <property type="entry name" value="SGL"/>
    <property type="match status" value="1"/>
</dbReference>
<name>A0AAN7ZQL7_9COLE</name>
<dbReference type="GO" id="GO:0004341">
    <property type="term" value="F:gluconolactonase activity"/>
    <property type="evidence" value="ECO:0007669"/>
    <property type="project" value="UniProtKB-EC"/>
</dbReference>
<feature type="binding site" evidence="15">
    <location>
        <position position="214"/>
    </location>
    <ligand>
        <name>a divalent metal cation</name>
        <dbReference type="ChEBI" id="CHEBI:60240"/>
    </ligand>
</feature>
<keyword evidence="10 15" id="KW-0479">Metal-binding</keyword>
<dbReference type="GO" id="GO:0005509">
    <property type="term" value="F:calcium ion binding"/>
    <property type="evidence" value="ECO:0007669"/>
    <property type="project" value="InterPro"/>
</dbReference>
<dbReference type="PANTHER" id="PTHR10907">
    <property type="entry name" value="REGUCALCIN"/>
    <property type="match status" value="1"/>
</dbReference>
<feature type="binding site" evidence="15">
    <location>
        <position position="162"/>
    </location>
    <ligand>
        <name>a divalent metal cation</name>
        <dbReference type="ChEBI" id="CHEBI:60240"/>
    </ligand>
</feature>
<dbReference type="GO" id="GO:0005737">
    <property type="term" value="C:cytoplasm"/>
    <property type="evidence" value="ECO:0007669"/>
    <property type="project" value="UniProtKB-SubCell"/>
</dbReference>
<dbReference type="AlphaFoldDB" id="A0AAN7ZQL7"/>
<feature type="binding site" evidence="15">
    <location>
        <position position="16"/>
    </location>
    <ligand>
        <name>a divalent metal cation</name>
        <dbReference type="ChEBI" id="CHEBI:60240"/>
    </ligand>
</feature>
<evidence type="ECO:0000256" key="5">
    <source>
        <dbReference type="ARBA" id="ARBA00004496"/>
    </source>
</evidence>
<reference evidence="17 18" key="1">
    <citation type="journal article" date="2024" name="Insects">
        <title>An Improved Chromosome-Level Genome Assembly of the Firefly Pyrocoelia pectoralis.</title>
        <authorList>
            <person name="Fu X."/>
            <person name="Meyer-Rochow V.B."/>
            <person name="Ballantyne L."/>
            <person name="Zhu X."/>
        </authorList>
    </citation>
    <scope>NUCLEOTIDE SEQUENCE [LARGE SCALE GENOMIC DNA]</scope>
    <source>
        <strain evidence="17">XCY_ONT2</strain>
    </source>
</reference>
<dbReference type="InterPro" id="IPR013658">
    <property type="entry name" value="SGL"/>
</dbReference>
<dbReference type="Gene3D" id="2.120.10.30">
    <property type="entry name" value="TolB, C-terminal domain"/>
    <property type="match status" value="1"/>
</dbReference>
<evidence type="ECO:0000256" key="6">
    <source>
        <dbReference type="ARBA" id="ARBA00008853"/>
    </source>
</evidence>
<evidence type="ECO:0000256" key="13">
    <source>
        <dbReference type="ARBA" id="ARBA00032464"/>
    </source>
</evidence>
<sequence>MSPTIEIVTERVTLGEGPHWDVPSQSLYYVDILGQTLHKYVPSTNTHTKVKIEGGPIGFAIPVEGKPNTFAIGVGRKIVEVVWDGVSNSVSSIKTLVEVDNEAGFTNNRFNDGKADPTGRLWAGTMGPEPEIGKLEPEKGTLYTLDRNHRAKAHLKAINISNGLAWDLKLKKMYYIDSPLRTVDQYDYDMVKGEICNRKVIFDFDKHSIPGVPDGMTIDSEGNLWVAVFNGARILKINPSTSELLTTINFPAQEITSATFGGPNLEDLYVTSAQLVIEGKIQPAPAGAVFKVTGVGSKGLPCVNVNL</sequence>
<evidence type="ECO:0000256" key="12">
    <source>
        <dbReference type="ARBA" id="ARBA00022837"/>
    </source>
</evidence>
<comment type="cofactor">
    <cofactor evidence="4">
        <name>Mg(2+)</name>
        <dbReference type="ChEBI" id="CHEBI:18420"/>
    </cofactor>
</comment>
<dbReference type="PRINTS" id="PR01790">
    <property type="entry name" value="SMP30FAMILY"/>
</dbReference>
<evidence type="ECO:0000256" key="11">
    <source>
        <dbReference type="ARBA" id="ARBA00022801"/>
    </source>
</evidence>
<dbReference type="Proteomes" id="UP001329430">
    <property type="component" value="Chromosome 3"/>
</dbReference>
<dbReference type="PRINTS" id="PR01791">
    <property type="entry name" value="REGUCALCIN"/>
</dbReference>
<evidence type="ECO:0000256" key="15">
    <source>
        <dbReference type="PIRSR" id="PIRSR605511-2"/>
    </source>
</evidence>
<evidence type="ECO:0000259" key="16">
    <source>
        <dbReference type="Pfam" id="PF08450"/>
    </source>
</evidence>
<dbReference type="PANTHER" id="PTHR10907:SF66">
    <property type="entry name" value="MIP34848P1-RELATED"/>
    <property type="match status" value="1"/>
</dbReference>
<comment type="caution">
    <text evidence="17">The sequence shown here is derived from an EMBL/GenBank/DDBJ whole genome shotgun (WGS) entry which is preliminary data.</text>
</comment>
<dbReference type="EMBL" id="JAVRBK010000003">
    <property type="protein sequence ID" value="KAK5645921.1"/>
    <property type="molecule type" value="Genomic_DNA"/>
</dbReference>
<keyword evidence="9" id="KW-0963">Cytoplasm</keyword>
<evidence type="ECO:0000256" key="7">
    <source>
        <dbReference type="ARBA" id="ARBA00013227"/>
    </source>
</evidence>
<evidence type="ECO:0000256" key="3">
    <source>
        <dbReference type="ARBA" id="ARBA00001936"/>
    </source>
</evidence>
<dbReference type="InterPro" id="IPR005511">
    <property type="entry name" value="SMP-30"/>
</dbReference>
<evidence type="ECO:0000313" key="18">
    <source>
        <dbReference type="Proteomes" id="UP001329430"/>
    </source>
</evidence>
<dbReference type="SUPFAM" id="SSF63829">
    <property type="entry name" value="Calcium-dependent phosphotriesterase"/>
    <property type="match status" value="1"/>
</dbReference>
<evidence type="ECO:0000256" key="2">
    <source>
        <dbReference type="ARBA" id="ARBA00001913"/>
    </source>
</evidence>
<dbReference type="EC" id="3.1.1.17" evidence="7"/>
<keyword evidence="18" id="KW-1185">Reference proteome</keyword>
<keyword evidence="15" id="KW-0862">Zinc</keyword>
<protein>
    <recommendedName>
        <fullName evidence="8">Regucalcin</fullName>
        <ecNumber evidence="7">3.1.1.17</ecNumber>
    </recommendedName>
    <alternativeName>
        <fullName evidence="13">Gluconolactonase</fullName>
    </alternativeName>
</protein>
<evidence type="ECO:0000256" key="4">
    <source>
        <dbReference type="ARBA" id="ARBA00001946"/>
    </source>
</evidence>
<dbReference type="InterPro" id="IPR011042">
    <property type="entry name" value="6-blade_b-propeller_TolB-like"/>
</dbReference>
<keyword evidence="12" id="KW-0106">Calcium</keyword>
<evidence type="ECO:0000256" key="10">
    <source>
        <dbReference type="ARBA" id="ARBA00022723"/>
    </source>
</evidence>
<keyword evidence="11" id="KW-0378">Hydrolase</keyword>
<organism evidence="17 18">
    <name type="scientific">Pyrocoelia pectoralis</name>
    <dbReference type="NCBI Taxonomy" id="417401"/>
    <lineage>
        <taxon>Eukaryota</taxon>
        <taxon>Metazoa</taxon>
        <taxon>Ecdysozoa</taxon>
        <taxon>Arthropoda</taxon>
        <taxon>Hexapoda</taxon>
        <taxon>Insecta</taxon>
        <taxon>Pterygota</taxon>
        <taxon>Neoptera</taxon>
        <taxon>Endopterygota</taxon>
        <taxon>Coleoptera</taxon>
        <taxon>Polyphaga</taxon>
        <taxon>Elateriformia</taxon>
        <taxon>Elateroidea</taxon>
        <taxon>Lampyridae</taxon>
        <taxon>Lampyrinae</taxon>
        <taxon>Pyrocoelia</taxon>
    </lineage>
</organism>
<dbReference type="FunFam" id="2.120.10.30:FF:000027">
    <property type="entry name" value="Regucalcin homologue"/>
    <property type="match status" value="1"/>
</dbReference>
<comment type="cofactor">
    <cofactor evidence="3">
        <name>Mn(2+)</name>
        <dbReference type="ChEBI" id="CHEBI:29035"/>
    </cofactor>
</comment>
<dbReference type="GO" id="GO:0030234">
    <property type="term" value="F:enzyme regulator activity"/>
    <property type="evidence" value="ECO:0007669"/>
    <property type="project" value="InterPro"/>
</dbReference>
<feature type="active site" description="Proton donor/acceptor" evidence="14">
    <location>
        <position position="214"/>
    </location>
</feature>
<accession>A0AAN7ZQL7</accession>
<evidence type="ECO:0000256" key="1">
    <source>
        <dbReference type="ARBA" id="ARBA00001589"/>
    </source>
</evidence>
<evidence type="ECO:0000256" key="14">
    <source>
        <dbReference type="PIRSR" id="PIRSR605511-1"/>
    </source>
</evidence>
<feature type="binding site" evidence="15">
    <location>
        <position position="129"/>
    </location>
    <ligand>
        <name>substrate</name>
    </ligand>
</feature>